<protein>
    <submittedName>
        <fullName evidence="6">Nitrate/nitrite response regulator protein</fullName>
    </submittedName>
</protein>
<reference evidence="6" key="1">
    <citation type="submission" date="2020-02" db="EMBL/GenBank/DDBJ databases">
        <authorList>
            <person name="Meier V. D."/>
        </authorList>
    </citation>
    <scope>NUCLEOTIDE SEQUENCE</scope>
    <source>
        <strain evidence="6">AVDCRST_MAG05</strain>
    </source>
</reference>
<feature type="domain" description="HTH luxR-type" evidence="4">
    <location>
        <begin position="144"/>
        <end position="209"/>
    </location>
</feature>
<keyword evidence="2" id="KW-0238">DNA-binding</keyword>
<organism evidence="6">
    <name type="scientific">uncultured Rubrobacteraceae bacterium</name>
    <dbReference type="NCBI Taxonomy" id="349277"/>
    <lineage>
        <taxon>Bacteria</taxon>
        <taxon>Bacillati</taxon>
        <taxon>Actinomycetota</taxon>
        <taxon>Rubrobacteria</taxon>
        <taxon>Rubrobacterales</taxon>
        <taxon>Rubrobacteraceae</taxon>
        <taxon>environmental samples</taxon>
    </lineage>
</organism>
<feature type="domain" description="Response regulatory" evidence="5">
    <location>
        <begin position="7"/>
        <end position="123"/>
    </location>
</feature>
<dbReference type="Gene3D" id="3.40.50.2300">
    <property type="match status" value="1"/>
</dbReference>
<gene>
    <name evidence="6" type="ORF">AVDCRST_MAG05-1122</name>
</gene>
<dbReference type="InterPro" id="IPR011006">
    <property type="entry name" value="CheY-like_superfamily"/>
</dbReference>
<dbReference type="SMART" id="SM00448">
    <property type="entry name" value="REC"/>
    <property type="match status" value="1"/>
</dbReference>
<dbReference type="GO" id="GO:0003677">
    <property type="term" value="F:DNA binding"/>
    <property type="evidence" value="ECO:0007669"/>
    <property type="project" value="UniProtKB-KW"/>
</dbReference>
<dbReference type="InterPro" id="IPR000792">
    <property type="entry name" value="Tscrpt_reg_LuxR_C"/>
</dbReference>
<dbReference type="InterPro" id="IPR039420">
    <property type="entry name" value="WalR-like"/>
</dbReference>
<keyword evidence="1" id="KW-0597">Phosphoprotein</keyword>
<proteinExistence type="predicted"/>
<evidence type="ECO:0000256" key="1">
    <source>
        <dbReference type="ARBA" id="ARBA00022553"/>
    </source>
</evidence>
<accession>A0A6J4RV72</accession>
<dbReference type="SUPFAM" id="SSF46894">
    <property type="entry name" value="C-terminal effector domain of the bipartite response regulators"/>
    <property type="match status" value="1"/>
</dbReference>
<dbReference type="PROSITE" id="PS00622">
    <property type="entry name" value="HTH_LUXR_1"/>
    <property type="match status" value="1"/>
</dbReference>
<evidence type="ECO:0000256" key="3">
    <source>
        <dbReference type="PROSITE-ProRule" id="PRU00169"/>
    </source>
</evidence>
<dbReference type="SMART" id="SM00421">
    <property type="entry name" value="HTH_LUXR"/>
    <property type="match status" value="1"/>
</dbReference>
<evidence type="ECO:0000313" key="6">
    <source>
        <dbReference type="EMBL" id="CAA9478488.1"/>
    </source>
</evidence>
<dbReference type="PANTHER" id="PTHR43214">
    <property type="entry name" value="TWO-COMPONENT RESPONSE REGULATOR"/>
    <property type="match status" value="1"/>
</dbReference>
<dbReference type="GO" id="GO:0000160">
    <property type="term" value="P:phosphorelay signal transduction system"/>
    <property type="evidence" value="ECO:0007669"/>
    <property type="project" value="InterPro"/>
</dbReference>
<evidence type="ECO:0000259" key="4">
    <source>
        <dbReference type="PROSITE" id="PS50043"/>
    </source>
</evidence>
<dbReference type="EMBL" id="CADCVM010000126">
    <property type="protein sequence ID" value="CAA9478488.1"/>
    <property type="molecule type" value="Genomic_DNA"/>
</dbReference>
<sequence>MENRATTVLLADDHTMFREGMAKLLTAYGGLEVVGETANDDGAVALARETRPDVVIMEARMPFEEAAGFLDEMRRVEPRPRVIIVTMFEDPALMRDFLGLGVSGYLLKSSSSTQLVAAIRAAALAPEEGNVVVGLPRAGAEAAEGVSASPLSVRELEILLLAARGLSNRQIATRVNLTEGTVKRHLSNSYRKMGVGSRGEAARKALQQDWITVGEITDEEAAGRGK</sequence>
<dbReference type="Pfam" id="PF00072">
    <property type="entry name" value="Response_reg"/>
    <property type="match status" value="1"/>
</dbReference>
<dbReference type="PROSITE" id="PS50110">
    <property type="entry name" value="RESPONSE_REGULATORY"/>
    <property type="match status" value="1"/>
</dbReference>
<dbReference type="PANTHER" id="PTHR43214:SF42">
    <property type="entry name" value="TRANSCRIPTIONAL REGULATORY PROTEIN DESR"/>
    <property type="match status" value="1"/>
</dbReference>
<dbReference type="CDD" id="cd17535">
    <property type="entry name" value="REC_NarL-like"/>
    <property type="match status" value="1"/>
</dbReference>
<dbReference type="InterPro" id="IPR001789">
    <property type="entry name" value="Sig_transdc_resp-reg_receiver"/>
</dbReference>
<dbReference type="CDD" id="cd06170">
    <property type="entry name" value="LuxR_C_like"/>
    <property type="match status" value="1"/>
</dbReference>
<dbReference type="InterPro" id="IPR058245">
    <property type="entry name" value="NreC/VraR/RcsB-like_REC"/>
</dbReference>
<dbReference type="InterPro" id="IPR016032">
    <property type="entry name" value="Sig_transdc_resp-reg_C-effctor"/>
</dbReference>
<evidence type="ECO:0000259" key="5">
    <source>
        <dbReference type="PROSITE" id="PS50110"/>
    </source>
</evidence>
<dbReference type="PRINTS" id="PR00038">
    <property type="entry name" value="HTHLUXR"/>
</dbReference>
<comment type="caution">
    <text evidence="3">Lacks conserved residue(s) required for the propagation of feature annotation.</text>
</comment>
<dbReference type="Pfam" id="PF00196">
    <property type="entry name" value="GerE"/>
    <property type="match status" value="1"/>
</dbReference>
<dbReference type="PROSITE" id="PS50043">
    <property type="entry name" value="HTH_LUXR_2"/>
    <property type="match status" value="1"/>
</dbReference>
<dbReference type="SUPFAM" id="SSF52172">
    <property type="entry name" value="CheY-like"/>
    <property type="match status" value="1"/>
</dbReference>
<dbReference type="GO" id="GO:0006355">
    <property type="term" value="P:regulation of DNA-templated transcription"/>
    <property type="evidence" value="ECO:0007669"/>
    <property type="project" value="InterPro"/>
</dbReference>
<dbReference type="AlphaFoldDB" id="A0A6J4RV72"/>
<evidence type="ECO:0000256" key="2">
    <source>
        <dbReference type="ARBA" id="ARBA00023125"/>
    </source>
</evidence>
<name>A0A6J4RV72_9ACTN</name>